<dbReference type="InterPro" id="IPR050437">
    <property type="entry name" value="Ribos_protein_bS1-like"/>
</dbReference>
<sequence>MQRVIVALALSAGATTALQFAAPVRPLSKHVMRAEADAPVTAADIEDAAEAAEEAPVVAEEAAAEEKPKRKSKKDATPLDQLVVGDSYDGTITGVAAYGAFVDIGAQSDGLVHISELSTEFVSDVSAVVSEGDAVSVRVLKVDEQKKQLSLSLKPEGAAAPPKRGGGGRRTKKAGADELRKYLDADPQEFVEGTVRTVLSWGAFVNIAEGVDGLVHISRVSDDRVEDLEAMLSPGDKVQVRVVEVDLEKATLALAMNTYRDPSTLPPRRARDDGDGESAAARRARDPDAKFGGQRKPKRRDPGDDIWDNTDDFVWKDVLEKAENEDDMSSGFVVDEKGVLSLM</sequence>
<gene>
    <name evidence="5" type="ORF">PCAL00307_LOCUS4594</name>
    <name evidence="6" type="ORF">PECAL_6P11500</name>
</gene>
<dbReference type="EMBL" id="CAKKNE010000006">
    <property type="protein sequence ID" value="CAH0379522.1"/>
    <property type="molecule type" value="Genomic_DNA"/>
</dbReference>
<dbReference type="OrthoDB" id="412781at2759"/>
<evidence type="ECO:0000256" key="1">
    <source>
        <dbReference type="ARBA" id="ARBA00025453"/>
    </source>
</evidence>
<dbReference type="GO" id="GO:0006412">
    <property type="term" value="P:translation"/>
    <property type="evidence" value="ECO:0007669"/>
    <property type="project" value="TreeGrafter"/>
</dbReference>
<evidence type="ECO:0000259" key="4">
    <source>
        <dbReference type="PROSITE" id="PS50126"/>
    </source>
</evidence>
<dbReference type="AlphaFoldDB" id="A0A7S3ZNT6"/>
<evidence type="ECO:0000256" key="3">
    <source>
        <dbReference type="SAM" id="SignalP"/>
    </source>
</evidence>
<keyword evidence="3" id="KW-0732">Signal</keyword>
<feature type="signal peptide" evidence="3">
    <location>
        <begin position="1"/>
        <end position="17"/>
    </location>
</feature>
<feature type="compositionally biased region" description="Low complexity" evidence="2">
    <location>
        <begin position="154"/>
        <end position="163"/>
    </location>
</feature>
<dbReference type="GO" id="GO:0003735">
    <property type="term" value="F:structural constituent of ribosome"/>
    <property type="evidence" value="ECO:0007669"/>
    <property type="project" value="TreeGrafter"/>
</dbReference>
<comment type="function">
    <text evidence="1">Associates with the EF-Tu.GDP complex and induces the exchange of GDP to GTP. It remains bound to the aminoacyl-tRNA.EF-Tu.GTP complex up to the GTP hydrolysis stage on the ribosome.</text>
</comment>
<evidence type="ECO:0000313" key="6">
    <source>
        <dbReference type="EMBL" id="CAH0379522.1"/>
    </source>
</evidence>
<evidence type="ECO:0000313" key="7">
    <source>
        <dbReference type="Proteomes" id="UP000789595"/>
    </source>
</evidence>
<name>A0A7S3ZNT6_9STRA</name>
<dbReference type="EMBL" id="HBIW01005572">
    <property type="protein sequence ID" value="CAE0689160.1"/>
    <property type="molecule type" value="Transcribed_RNA"/>
</dbReference>
<protein>
    <recommendedName>
        <fullName evidence="4">S1 motif domain-containing protein</fullName>
    </recommendedName>
</protein>
<dbReference type="InterPro" id="IPR003029">
    <property type="entry name" value="S1_domain"/>
</dbReference>
<feature type="chain" id="PRO_5036403974" description="S1 motif domain-containing protein" evidence="3">
    <location>
        <begin position="18"/>
        <end position="343"/>
    </location>
</feature>
<dbReference type="FunFam" id="2.40.50.140:FF:000051">
    <property type="entry name" value="RNA-binding transcriptional accessory protein"/>
    <property type="match status" value="2"/>
</dbReference>
<organism evidence="5">
    <name type="scientific">Pelagomonas calceolata</name>
    <dbReference type="NCBI Taxonomy" id="35677"/>
    <lineage>
        <taxon>Eukaryota</taxon>
        <taxon>Sar</taxon>
        <taxon>Stramenopiles</taxon>
        <taxon>Ochrophyta</taxon>
        <taxon>Pelagophyceae</taxon>
        <taxon>Pelagomonadales</taxon>
        <taxon>Pelagomonadaceae</taxon>
        <taxon>Pelagomonas</taxon>
    </lineage>
</organism>
<feature type="domain" description="S1 motif" evidence="4">
    <location>
        <begin position="188"/>
        <end position="257"/>
    </location>
</feature>
<evidence type="ECO:0000256" key="2">
    <source>
        <dbReference type="SAM" id="MobiDB-lite"/>
    </source>
</evidence>
<proteinExistence type="predicted"/>
<reference evidence="5" key="1">
    <citation type="submission" date="2021-01" db="EMBL/GenBank/DDBJ databases">
        <authorList>
            <person name="Corre E."/>
            <person name="Pelletier E."/>
            <person name="Niang G."/>
            <person name="Scheremetjew M."/>
            <person name="Finn R."/>
            <person name="Kale V."/>
            <person name="Holt S."/>
            <person name="Cochrane G."/>
            <person name="Meng A."/>
            <person name="Brown T."/>
            <person name="Cohen L."/>
        </authorList>
    </citation>
    <scope>NUCLEOTIDE SEQUENCE</scope>
    <source>
        <strain evidence="5">CCMP1756</strain>
    </source>
</reference>
<dbReference type="Gene3D" id="2.40.50.140">
    <property type="entry name" value="Nucleic acid-binding proteins"/>
    <property type="match status" value="2"/>
</dbReference>
<reference evidence="6" key="2">
    <citation type="submission" date="2021-11" db="EMBL/GenBank/DDBJ databases">
        <authorList>
            <consortium name="Genoscope - CEA"/>
            <person name="William W."/>
        </authorList>
    </citation>
    <scope>NUCLEOTIDE SEQUENCE</scope>
</reference>
<dbReference type="SUPFAM" id="SSF50249">
    <property type="entry name" value="Nucleic acid-binding proteins"/>
    <property type="match status" value="2"/>
</dbReference>
<evidence type="ECO:0000313" key="5">
    <source>
        <dbReference type="EMBL" id="CAE0689160.1"/>
    </source>
</evidence>
<feature type="region of interest" description="Disordered" evidence="2">
    <location>
        <begin position="151"/>
        <end position="173"/>
    </location>
</feature>
<dbReference type="InterPro" id="IPR012340">
    <property type="entry name" value="NA-bd_OB-fold"/>
</dbReference>
<dbReference type="PROSITE" id="PS50126">
    <property type="entry name" value="S1"/>
    <property type="match status" value="2"/>
</dbReference>
<accession>A0A7S3ZNT6</accession>
<feature type="domain" description="S1 motif" evidence="4">
    <location>
        <begin position="85"/>
        <end position="154"/>
    </location>
</feature>
<feature type="region of interest" description="Disordered" evidence="2">
    <location>
        <begin position="259"/>
        <end position="310"/>
    </location>
</feature>
<dbReference type="PANTHER" id="PTHR10724">
    <property type="entry name" value="30S RIBOSOMAL PROTEIN S1"/>
    <property type="match status" value="1"/>
</dbReference>
<dbReference type="Pfam" id="PF00575">
    <property type="entry name" value="S1"/>
    <property type="match status" value="2"/>
</dbReference>
<dbReference type="Proteomes" id="UP000789595">
    <property type="component" value="Unassembled WGS sequence"/>
</dbReference>
<dbReference type="SMART" id="SM00316">
    <property type="entry name" value="S1"/>
    <property type="match status" value="2"/>
</dbReference>
<keyword evidence="7" id="KW-1185">Reference proteome</keyword>
<dbReference type="GO" id="GO:0005737">
    <property type="term" value="C:cytoplasm"/>
    <property type="evidence" value="ECO:0007669"/>
    <property type="project" value="UniProtKB-ARBA"/>
</dbReference>
<dbReference type="PANTHER" id="PTHR10724:SF10">
    <property type="entry name" value="S1 RNA-BINDING DOMAIN-CONTAINING PROTEIN 1"/>
    <property type="match status" value="1"/>
</dbReference>
<dbReference type="GO" id="GO:0003729">
    <property type="term" value="F:mRNA binding"/>
    <property type="evidence" value="ECO:0007669"/>
    <property type="project" value="TreeGrafter"/>
</dbReference>